<reference evidence="2" key="1">
    <citation type="submission" date="2017-07" db="EMBL/GenBank/DDBJ databases">
        <title>Taro Niue Genome Assembly and Annotation.</title>
        <authorList>
            <person name="Atibalentja N."/>
            <person name="Keating K."/>
            <person name="Fields C.J."/>
        </authorList>
    </citation>
    <scope>NUCLEOTIDE SEQUENCE</scope>
    <source>
        <strain evidence="2">Niue_2</strain>
        <tissue evidence="2">Leaf</tissue>
    </source>
</reference>
<dbReference type="Proteomes" id="UP000652761">
    <property type="component" value="Unassembled WGS sequence"/>
</dbReference>
<sequence>MLSPCSPSQGCSVWGTPGCSIPAVGLPADVVIAERVATSEKASPRRRDKGVATWFPVATTLLSHPASPSQLGLVAVALTVQGGSACGPSTLWRSEVVVPVVRHSFLLGCSVSLMVTPGCSCPTLWRSGMLVLVLRLWSLVVAPVFRELLVLAGLPPHVVDSVGSAGVVFGLARVVVEAFLCFRCFFLLLWLVRDWLSLLSLVRKAHPPTLFSFSAGSECELQECVAAVAGCTCFERGCWFARDVFRFVINLRIRVGVSRRLREPTCDVAFTGAGLWSVEMVEVGIFAQAKQMLVCCVAPLVERCDTCLWLLSALCCLVANSGEVLPEFFSVGSGGGLRYVAVVLVVAFWWVFPEWHLGGSGGERLLALWVEVLPKRPCSAWVLSVKACAFDRVSGRVAGQVVFLFVCAFSAVLVRLHVSLWSRGLLWRVLPVSRVVSVIATTVLHLAEFWCLWWHPLLMLECCLVFEVLSFPPLGHLVLANAMWSYRYCYGVAALPCLAFYGSTVVGCPGRTTRMIWVRSSGAGRHCLACRGFLHRSLMDDLLAFSSVAVSSWDLCLVVVFLVGLVRAAPVELSTSACVLSAVVVHPVSHRMSEWQARQTDLSGCRGTLDGRILVAVWVAIAIRFVSRCPAPSRLGGRRLKALAGAPSPSFGFYPFLLLPEEEKFPLSFSGGLGVVELPAVRVEWERRCRSKEEVASSS</sequence>
<protein>
    <submittedName>
        <fullName evidence="2">Uncharacterized protein</fullName>
    </submittedName>
</protein>
<evidence type="ECO:0000313" key="2">
    <source>
        <dbReference type="EMBL" id="MQM17564.1"/>
    </source>
</evidence>
<keyword evidence="1" id="KW-0472">Membrane</keyword>
<dbReference type="EMBL" id="NMUH01007624">
    <property type="protein sequence ID" value="MQM17564.1"/>
    <property type="molecule type" value="Genomic_DNA"/>
</dbReference>
<proteinExistence type="predicted"/>
<feature type="transmembrane region" description="Helical" evidence="1">
    <location>
        <begin position="542"/>
        <end position="563"/>
    </location>
</feature>
<feature type="transmembrane region" description="Helical" evidence="1">
    <location>
        <begin position="124"/>
        <end position="145"/>
    </location>
</feature>
<evidence type="ECO:0000256" key="1">
    <source>
        <dbReference type="SAM" id="Phobius"/>
    </source>
</evidence>
<evidence type="ECO:0000313" key="3">
    <source>
        <dbReference type="Proteomes" id="UP000652761"/>
    </source>
</evidence>
<comment type="caution">
    <text evidence="2">The sequence shown here is derived from an EMBL/GenBank/DDBJ whole genome shotgun (WGS) entry which is preliminary data.</text>
</comment>
<feature type="transmembrane region" description="Helical" evidence="1">
    <location>
        <begin position="397"/>
        <end position="418"/>
    </location>
</feature>
<gene>
    <name evidence="2" type="ORF">Taro_050536</name>
</gene>
<dbReference type="AlphaFoldDB" id="A0A843XDP4"/>
<feature type="transmembrane region" description="Helical" evidence="1">
    <location>
        <begin position="336"/>
        <end position="352"/>
    </location>
</feature>
<name>A0A843XDP4_COLES</name>
<feature type="transmembrane region" description="Helical" evidence="1">
    <location>
        <begin position="425"/>
        <end position="447"/>
    </location>
</feature>
<organism evidence="2 3">
    <name type="scientific">Colocasia esculenta</name>
    <name type="common">Wild taro</name>
    <name type="synonym">Arum esculentum</name>
    <dbReference type="NCBI Taxonomy" id="4460"/>
    <lineage>
        <taxon>Eukaryota</taxon>
        <taxon>Viridiplantae</taxon>
        <taxon>Streptophyta</taxon>
        <taxon>Embryophyta</taxon>
        <taxon>Tracheophyta</taxon>
        <taxon>Spermatophyta</taxon>
        <taxon>Magnoliopsida</taxon>
        <taxon>Liliopsida</taxon>
        <taxon>Araceae</taxon>
        <taxon>Aroideae</taxon>
        <taxon>Colocasieae</taxon>
        <taxon>Colocasia</taxon>
    </lineage>
</organism>
<keyword evidence="1" id="KW-1133">Transmembrane helix</keyword>
<feature type="transmembrane region" description="Helical" evidence="1">
    <location>
        <begin position="453"/>
        <end position="479"/>
    </location>
</feature>
<keyword evidence="1" id="KW-0812">Transmembrane</keyword>
<accession>A0A843XDP4</accession>
<feature type="transmembrane region" description="Helical" evidence="1">
    <location>
        <begin position="165"/>
        <end position="192"/>
    </location>
</feature>
<keyword evidence="3" id="KW-1185">Reference proteome</keyword>